<dbReference type="Proteomes" id="UP001223586">
    <property type="component" value="Unassembled WGS sequence"/>
</dbReference>
<proteinExistence type="predicted"/>
<keyword evidence="1" id="KW-0472">Membrane</keyword>
<protein>
    <recommendedName>
        <fullName evidence="4">DUF2663 domain-containing protein</fullName>
    </recommendedName>
</protein>
<evidence type="ECO:0000256" key="1">
    <source>
        <dbReference type="SAM" id="Phobius"/>
    </source>
</evidence>
<keyword evidence="3" id="KW-1185">Reference proteome</keyword>
<keyword evidence="1" id="KW-1133">Transmembrane helix</keyword>
<keyword evidence="1" id="KW-0812">Transmembrane</keyword>
<dbReference type="RefSeq" id="WP_307226602.1">
    <property type="nucleotide sequence ID" value="NZ_JAUSTT010000003.1"/>
</dbReference>
<dbReference type="InterPro" id="IPR020210">
    <property type="entry name" value="Uncharacterised_YpbF_TM"/>
</dbReference>
<feature type="transmembrane region" description="Helical" evidence="1">
    <location>
        <begin position="39"/>
        <end position="59"/>
    </location>
</feature>
<organism evidence="2 3">
    <name type="scientific">Bacillus chungangensis</name>
    <dbReference type="NCBI Taxonomy" id="587633"/>
    <lineage>
        <taxon>Bacteria</taxon>
        <taxon>Bacillati</taxon>
        <taxon>Bacillota</taxon>
        <taxon>Bacilli</taxon>
        <taxon>Bacillales</taxon>
        <taxon>Bacillaceae</taxon>
        <taxon>Bacillus</taxon>
    </lineage>
</organism>
<feature type="transmembrane region" description="Helical" evidence="1">
    <location>
        <begin position="79"/>
        <end position="97"/>
    </location>
</feature>
<comment type="caution">
    <text evidence="2">The sequence shown here is derived from an EMBL/GenBank/DDBJ whole genome shotgun (WGS) entry which is preliminary data.</text>
</comment>
<dbReference type="Pfam" id="PF10864">
    <property type="entry name" value="DUF2663"/>
    <property type="match status" value="1"/>
</dbReference>
<evidence type="ECO:0000313" key="2">
    <source>
        <dbReference type="EMBL" id="MDQ0174813.1"/>
    </source>
</evidence>
<evidence type="ECO:0000313" key="3">
    <source>
        <dbReference type="Proteomes" id="UP001223586"/>
    </source>
</evidence>
<dbReference type="EMBL" id="JAUSTT010000003">
    <property type="protein sequence ID" value="MDQ0174813.1"/>
    <property type="molecule type" value="Genomic_DNA"/>
</dbReference>
<sequence length="151" mass="18481">MEVNLMILNSDTDQATKQMLQYVIEKKRKWDYYHAAHRIMLWTSILYTLALFYIFYYSIMTPYQYSLLEMLVILTNKKSYLLIVLLAIFLFSGTTILHKKREDSEKEYHDLRCEIIDRSKDLWKGEAWKNRHRIFQMMKKTYDINLYHESK</sequence>
<reference evidence="2 3" key="1">
    <citation type="submission" date="2023-07" db="EMBL/GenBank/DDBJ databases">
        <title>Genomic Encyclopedia of Type Strains, Phase IV (KMG-IV): sequencing the most valuable type-strain genomes for metagenomic binning, comparative biology and taxonomic classification.</title>
        <authorList>
            <person name="Goeker M."/>
        </authorList>
    </citation>
    <scope>NUCLEOTIDE SEQUENCE [LARGE SCALE GENOMIC DNA]</scope>
    <source>
        <strain evidence="2 3">DSM 23837</strain>
    </source>
</reference>
<gene>
    <name evidence="2" type="ORF">J2S08_000647</name>
</gene>
<evidence type="ECO:0008006" key="4">
    <source>
        <dbReference type="Google" id="ProtNLM"/>
    </source>
</evidence>
<accession>A0ABT9WNU4</accession>
<name>A0ABT9WNU4_9BACI</name>